<dbReference type="GO" id="GO:0042797">
    <property type="term" value="P:tRNA transcription by RNA polymerase III"/>
    <property type="evidence" value="ECO:0007669"/>
    <property type="project" value="TreeGrafter"/>
</dbReference>
<dbReference type="OrthoDB" id="340681at2759"/>
<dbReference type="PANTHER" id="PTHR12069">
    <property type="entry name" value="DNA-DIRECTED RNA POLYMERASES III 80 KDA POLYPEPTIDE RNA POLYMERASE III SUBUNIT 5"/>
    <property type="match status" value="1"/>
</dbReference>
<proteinExistence type="predicted"/>
<feature type="compositionally biased region" description="Low complexity" evidence="1">
    <location>
        <begin position="495"/>
        <end position="510"/>
    </location>
</feature>
<evidence type="ECO:0000313" key="3">
    <source>
        <dbReference type="EMBL" id="KRY36221.1"/>
    </source>
</evidence>
<dbReference type="GO" id="GO:0005666">
    <property type="term" value="C:RNA polymerase III complex"/>
    <property type="evidence" value="ECO:0007669"/>
    <property type="project" value="TreeGrafter"/>
</dbReference>
<comment type="caution">
    <text evidence="3">The sequence shown here is derived from an EMBL/GenBank/DDBJ whole genome shotgun (WGS) entry which is preliminary data.</text>
</comment>
<evidence type="ECO:0000256" key="1">
    <source>
        <dbReference type="SAM" id="MobiDB-lite"/>
    </source>
</evidence>
<dbReference type="eggNOG" id="KOG2354">
    <property type="taxonomic scope" value="Eukaryota"/>
</dbReference>
<feature type="chain" id="PRO_5006875171" evidence="2">
    <location>
        <begin position="20"/>
        <end position="701"/>
    </location>
</feature>
<evidence type="ECO:0000313" key="4">
    <source>
        <dbReference type="Proteomes" id="UP000054776"/>
    </source>
</evidence>
<dbReference type="STRING" id="6334.A0A0V1BGU9"/>
<accession>A0A0V1BGU9</accession>
<dbReference type="InParanoid" id="A0A0V1BGU9"/>
<sequence length="701" mass="80377">MQIASCFLLSRLLFLGGNSRLHTYYTNLFIRRFVLMSEDDDPVIKEIDVYLKKDDSNLFYLLQLPNCHYLENMKPTAFNFSPSSEQIELLMSANDVSQSNFDVAPGSSLRHTRIKSEYFLQAGCAVNPSSLNNLAVGYPTEDAFHLSMLKGTAWMQLSQCEQNEVTLSNEGTSSIRVSYEESCSEDEELEISSPTLKALSDENQKSKSVLETVRVRFENVNTPGPSNSTRSMHSNALRHVERIPTKGWHLLKVNKNLSIDEKLSLLTLDKTIAEESWKVKQEIFDEEFNLLENFFENEIVDTSVPIKVEETQKSLPELVFALLKSGMVVRFFDLINQLPYDVNFDEVLSLLNEYALLVQGCWVLKSEFSIEEGFEDARTDIQRTLLLAARDFLLYKFTKNRVVLLRELERMLPIEEHIWRYFLMEIARMVPRLGWQFVRPKDINFLHSFPKVVQKQEEIWKNKYVHLVKVISDYENEMINKKAVVVSTSRKVKSSKSASSDSSCKGSAVVKSSPAPSHPEPKVKKQPSRNADKNTVGGSVVVVKVEPGTESANANDHFHRLDGKKQKVVAIDKQNDLQAELCSMFQRKRVYSLDFITSRVISKFPAVCDEMIEQCSEAIGAIRIEGGKMDKVFYGFIGIDTCRELRRQIINMLRDRGRFRFKTFKQACLEKGLTSQTDEQLKSLLKEYCDSKYGVYYLMET</sequence>
<protein>
    <submittedName>
        <fullName evidence="3">DNA-directed RNA polymerase III subunit RPC5</fullName>
    </submittedName>
</protein>
<dbReference type="AlphaFoldDB" id="A0A0V1BGU9"/>
<name>A0A0V1BGU9_TRISP</name>
<feature type="signal peptide" evidence="2">
    <location>
        <begin position="1"/>
        <end position="19"/>
    </location>
</feature>
<organism evidence="3 4">
    <name type="scientific">Trichinella spiralis</name>
    <name type="common">Trichina worm</name>
    <dbReference type="NCBI Taxonomy" id="6334"/>
    <lineage>
        <taxon>Eukaryota</taxon>
        <taxon>Metazoa</taxon>
        <taxon>Ecdysozoa</taxon>
        <taxon>Nematoda</taxon>
        <taxon>Enoplea</taxon>
        <taxon>Dorylaimia</taxon>
        <taxon>Trichinellida</taxon>
        <taxon>Trichinellidae</taxon>
        <taxon>Trichinella</taxon>
    </lineage>
</organism>
<keyword evidence="2" id="KW-0732">Signal</keyword>
<gene>
    <name evidence="3" type="primary">Polr3e</name>
    <name evidence="3" type="ORF">T01_15851</name>
</gene>
<dbReference type="PANTHER" id="PTHR12069:SF0">
    <property type="entry name" value="DNA-DIRECTED RNA POLYMERASE III SUBUNIT RPC5"/>
    <property type="match status" value="1"/>
</dbReference>
<keyword evidence="4" id="KW-1185">Reference proteome</keyword>
<dbReference type="Proteomes" id="UP000054776">
    <property type="component" value="Unassembled WGS sequence"/>
</dbReference>
<reference evidence="3 4" key="1">
    <citation type="submission" date="2015-01" db="EMBL/GenBank/DDBJ databases">
        <title>Evolution of Trichinella species and genotypes.</title>
        <authorList>
            <person name="Korhonen P.K."/>
            <person name="Edoardo P."/>
            <person name="Giuseppe L.R."/>
            <person name="Gasser R.B."/>
        </authorList>
    </citation>
    <scope>NUCLEOTIDE SEQUENCE [LARGE SCALE GENOMIC DNA]</scope>
    <source>
        <strain evidence="3">ISS3</strain>
    </source>
</reference>
<feature type="region of interest" description="Disordered" evidence="1">
    <location>
        <begin position="495"/>
        <end position="536"/>
    </location>
</feature>
<keyword evidence="3" id="KW-0804">Transcription</keyword>
<keyword evidence="3" id="KW-0240">DNA-directed RNA polymerase</keyword>
<dbReference type="InterPro" id="IPR006886">
    <property type="entry name" value="RNA_pol_III_Rpc5"/>
</dbReference>
<evidence type="ECO:0000256" key="2">
    <source>
        <dbReference type="SAM" id="SignalP"/>
    </source>
</evidence>
<dbReference type="EMBL" id="JYDH01000045">
    <property type="protein sequence ID" value="KRY36221.1"/>
    <property type="molecule type" value="Genomic_DNA"/>
</dbReference>
<dbReference type="Pfam" id="PF04801">
    <property type="entry name" value="RPC5"/>
    <property type="match status" value="1"/>
</dbReference>